<proteinExistence type="predicted"/>
<reference evidence="2" key="2">
    <citation type="journal article" date="2015" name="Data Brief">
        <title>Shoot transcriptome of the giant reed, Arundo donax.</title>
        <authorList>
            <person name="Barrero R.A."/>
            <person name="Guerrero F.D."/>
            <person name="Moolhuijzen P."/>
            <person name="Goolsby J.A."/>
            <person name="Tidwell J."/>
            <person name="Bellgard S.E."/>
            <person name="Bellgard M.I."/>
        </authorList>
    </citation>
    <scope>NUCLEOTIDE SEQUENCE</scope>
    <source>
        <tissue evidence="2">Shoot tissue taken approximately 20 cm above the soil surface</tissue>
    </source>
</reference>
<sequence length="51" mass="5686">MVFGQAIYRFQSICSGWVPFSLFMYDAVVILLFFTSDSIVGNIHSSSSTKS</sequence>
<dbReference type="AlphaFoldDB" id="A0A0A9FU23"/>
<evidence type="ECO:0000256" key="1">
    <source>
        <dbReference type="SAM" id="Phobius"/>
    </source>
</evidence>
<protein>
    <submittedName>
        <fullName evidence="2">Uncharacterized protein</fullName>
    </submittedName>
</protein>
<feature type="transmembrane region" description="Helical" evidence="1">
    <location>
        <begin position="20"/>
        <end position="40"/>
    </location>
</feature>
<dbReference type="EMBL" id="GBRH01183167">
    <property type="protein sequence ID" value="JAE14729.1"/>
    <property type="molecule type" value="Transcribed_RNA"/>
</dbReference>
<reference evidence="2" key="1">
    <citation type="submission" date="2014-09" db="EMBL/GenBank/DDBJ databases">
        <authorList>
            <person name="Magalhaes I.L.F."/>
            <person name="Oliveira U."/>
            <person name="Santos F.R."/>
            <person name="Vidigal T.H.D.A."/>
            <person name="Brescovit A.D."/>
            <person name="Santos A.J."/>
        </authorList>
    </citation>
    <scope>NUCLEOTIDE SEQUENCE</scope>
    <source>
        <tissue evidence="2">Shoot tissue taken approximately 20 cm above the soil surface</tissue>
    </source>
</reference>
<accession>A0A0A9FU23</accession>
<keyword evidence="1" id="KW-0812">Transmembrane</keyword>
<keyword evidence="1" id="KW-0472">Membrane</keyword>
<name>A0A0A9FU23_ARUDO</name>
<evidence type="ECO:0000313" key="2">
    <source>
        <dbReference type="EMBL" id="JAE14729.1"/>
    </source>
</evidence>
<organism evidence="2">
    <name type="scientific">Arundo donax</name>
    <name type="common">Giant reed</name>
    <name type="synonym">Donax arundinaceus</name>
    <dbReference type="NCBI Taxonomy" id="35708"/>
    <lineage>
        <taxon>Eukaryota</taxon>
        <taxon>Viridiplantae</taxon>
        <taxon>Streptophyta</taxon>
        <taxon>Embryophyta</taxon>
        <taxon>Tracheophyta</taxon>
        <taxon>Spermatophyta</taxon>
        <taxon>Magnoliopsida</taxon>
        <taxon>Liliopsida</taxon>
        <taxon>Poales</taxon>
        <taxon>Poaceae</taxon>
        <taxon>PACMAD clade</taxon>
        <taxon>Arundinoideae</taxon>
        <taxon>Arundineae</taxon>
        <taxon>Arundo</taxon>
    </lineage>
</organism>
<keyword evidence="1" id="KW-1133">Transmembrane helix</keyword>